<feature type="region of interest" description="Disordered" evidence="1">
    <location>
        <begin position="284"/>
        <end position="349"/>
    </location>
</feature>
<dbReference type="EMBL" id="VSRR010021537">
    <property type="protein sequence ID" value="MPC64011.1"/>
    <property type="molecule type" value="Genomic_DNA"/>
</dbReference>
<gene>
    <name evidence="3" type="ORF">E2C01_058121</name>
</gene>
<comment type="caution">
    <text evidence="3">The sequence shown here is derived from an EMBL/GenBank/DDBJ whole genome shotgun (WGS) entry which is preliminary data.</text>
</comment>
<proteinExistence type="predicted"/>
<sequence>MLAAAIQSSQCFHSIVMMSIPDLIDVPMVSSVPAAAAAAAAAVLSSSGQTDRGLLGCTYKMAKFPPSLFKAVTVLKHENYKTKANVSVSFATSLCFSPRVIFTASHNRRRLDSPVGEAPEAARHFWGQGRAERLSTCTKSNARPESLAMCSLQEGVITRAGALVGGLREVKENRRDLSLPAPPRHVYRSGHPRAPRPRRRGRAKFTSDEISLHLCITVYRSNFTFCTVPYDFISIQQKNNVQYPPRMGKGAGEAQTSKATRSATSDLATVRIQPMPCTHRAAASLRGAPPVARTKTPAASDGRSVPKSYYNVVKVEDSPPSVPQEPLVRSRRHHRRHQQEQAAGATGRRRLAPQRRLLVASDSLAARSLLHYIMASKTSVFCTLFIIYIPMLTFICIYLYDMFHQ</sequence>
<keyword evidence="2" id="KW-1133">Transmembrane helix</keyword>
<organism evidence="3 4">
    <name type="scientific">Portunus trituberculatus</name>
    <name type="common">Swimming crab</name>
    <name type="synonym">Neptunus trituberculatus</name>
    <dbReference type="NCBI Taxonomy" id="210409"/>
    <lineage>
        <taxon>Eukaryota</taxon>
        <taxon>Metazoa</taxon>
        <taxon>Ecdysozoa</taxon>
        <taxon>Arthropoda</taxon>
        <taxon>Crustacea</taxon>
        <taxon>Multicrustacea</taxon>
        <taxon>Malacostraca</taxon>
        <taxon>Eumalacostraca</taxon>
        <taxon>Eucarida</taxon>
        <taxon>Decapoda</taxon>
        <taxon>Pleocyemata</taxon>
        <taxon>Brachyura</taxon>
        <taxon>Eubrachyura</taxon>
        <taxon>Portunoidea</taxon>
        <taxon>Portunidae</taxon>
        <taxon>Portuninae</taxon>
        <taxon>Portunus</taxon>
    </lineage>
</organism>
<feature type="transmembrane region" description="Helical" evidence="2">
    <location>
        <begin position="378"/>
        <end position="400"/>
    </location>
</feature>
<accession>A0A5B7GUR4</accession>
<name>A0A5B7GUR4_PORTR</name>
<dbReference type="AlphaFoldDB" id="A0A5B7GUR4"/>
<evidence type="ECO:0000313" key="3">
    <source>
        <dbReference type="EMBL" id="MPC64011.1"/>
    </source>
</evidence>
<reference evidence="3 4" key="1">
    <citation type="submission" date="2019-05" db="EMBL/GenBank/DDBJ databases">
        <title>Another draft genome of Portunus trituberculatus and its Hox gene families provides insights of decapod evolution.</title>
        <authorList>
            <person name="Jeong J.-H."/>
            <person name="Song I."/>
            <person name="Kim S."/>
            <person name="Choi T."/>
            <person name="Kim D."/>
            <person name="Ryu S."/>
            <person name="Kim W."/>
        </authorList>
    </citation>
    <scope>NUCLEOTIDE SEQUENCE [LARGE SCALE GENOMIC DNA]</scope>
    <source>
        <tissue evidence="3">Muscle</tissue>
    </source>
</reference>
<keyword evidence="2" id="KW-0472">Membrane</keyword>
<evidence type="ECO:0000313" key="4">
    <source>
        <dbReference type="Proteomes" id="UP000324222"/>
    </source>
</evidence>
<feature type="region of interest" description="Disordered" evidence="1">
    <location>
        <begin position="178"/>
        <end position="203"/>
    </location>
</feature>
<evidence type="ECO:0000256" key="2">
    <source>
        <dbReference type="SAM" id="Phobius"/>
    </source>
</evidence>
<evidence type="ECO:0000256" key="1">
    <source>
        <dbReference type="SAM" id="MobiDB-lite"/>
    </source>
</evidence>
<keyword evidence="4" id="KW-1185">Reference proteome</keyword>
<protein>
    <submittedName>
        <fullName evidence="3">Uncharacterized protein</fullName>
    </submittedName>
</protein>
<feature type="compositionally biased region" description="Basic residues" evidence="1">
    <location>
        <begin position="185"/>
        <end position="203"/>
    </location>
</feature>
<dbReference type="Proteomes" id="UP000324222">
    <property type="component" value="Unassembled WGS sequence"/>
</dbReference>
<keyword evidence="2" id="KW-0812">Transmembrane</keyword>